<dbReference type="Proteomes" id="UP000004995">
    <property type="component" value="Unassembled WGS sequence"/>
</dbReference>
<evidence type="ECO:0000313" key="2">
    <source>
        <dbReference type="Proteomes" id="UP000004995"/>
    </source>
</evidence>
<dbReference type="EnsemblPlants" id="KQK94168">
    <property type="protein sequence ID" value="KQK94168"/>
    <property type="gene ID" value="SETIT_027767mg"/>
</dbReference>
<name>K3ZMF2_SETIT</name>
<dbReference type="EMBL" id="AGNK02004770">
    <property type="status" value="NOT_ANNOTATED_CDS"/>
    <property type="molecule type" value="Genomic_DNA"/>
</dbReference>
<reference evidence="2" key="1">
    <citation type="journal article" date="2012" name="Nat. Biotechnol.">
        <title>Reference genome sequence of the model plant Setaria.</title>
        <authorList>
            <person name="Bennetzen J.L."/>
            <person name="Schmutz J."/>
            <person name="Wang H."/>
            <person name="Percifield R."/>
            <person name="Hawkins J."/>
            <person name="Pontaroli A.C."/>
            <person name="Estep M."/>
            <person name="Feng L."/>
            <person name="Vaughn J.N."/>
            <person name="Grimwood J."/>
            <person name="Jenkins J."/>
            <person name="Barry K."/>
            <person name="Lindquist E."/>
            <person name="Hellsten U."/>
            <person name="Deshpande S."/>
            <person name="Wang X."/>
            <person name="Wu X."/>
            <person name="Mitros T."/>
            <person name="Triplett J."/>
            <person name="Yang X."/>
            <person name="Ye C.Y."/>
            <person name="Mauro-Herrera M."/>
            <person name="Wang L."/>
            <person name="Li P."/>
            <person name="Sharma M."/>
            <person name="Sharma R."/>
            <person name="Ronald P.C."/>
            <person name="Panaud O."/>
            <person name="Kellogg E.A."/>
            <person name="Brutnell T.P."/>
            <person name="Doust A.N."/>
            <person name="Tuskan G.A."/>
            <person name="Rokhsar D."/>
            <person name="Devos K.M."/>
        </authorList>
    </citation>
    <scope>NUCLEOTIDE SEQUENCE [LARGE SCALE GENOMIC DNA]</scope>
    <source>
        <strain evidence="2">cv. Yugu1</strain>
    </source>
</reference>
<evidence type="ECO:0000313" key="1">
    <source>
        <dbReference type="EnsemblPlants" id="KQK94168"/>
    </source>
</evidence>
<organism evidence="1 2">
    <name type="scientific">Setaria italica</name>
    <name type="common">Foxtail millet</name>
    <name type="synonym">Panicum italicum</name>
    <dbReference type="NCBI Taxonomy" id="4555"/>
    <lineage>
        <taxon>Eukaryota</taxon>
        <taxon>Viridiplantae</taxon>
        <taxon>Streptophyta</taxon>
        <taxon>Embryophyta</taxon>
        <taxon>Tracheophyta</taxon>
        <taxon>Spermatophyta</taxon>
        <taxon>Magnoliopsida</taxon>
        <taxon>Liliopsida</taxon>
        <taxon>Poales</taxon>
        <taxon>Poaceae</taxon>
        <taxon>PACMAD clade</taxon>
        <taxon>Panicoideae</taxon>
        <taxon>Panicodae</taxon>
        <taxon>Paniceae</taxon>
        <taxon>Cenchrinae</taxon>
        <taxon>Setaria</taxon>
    </lineage>
</organism>
<sequence length="50" mass="5410">MEVDALYNPTVGANIISSSLALTFLGDEPLALINRTFRSSSRDLLRVKGS</sequence>
<accession>K3ZMF2</accession>
<reference evidence="1" key="2">
    <citation type="submission" date="2018-08" db="UniProtKB">
        <authorList>
            <consortium name="EnsemblPlants"/>
        </authorList>
    </citation>
    <scope>IDENTIFICATION</scope>
    <source>
        <strain evidence="1">Yugu1</strain>
    </source>
</reference>
<proteinExistence type="predicted"/>
<dbReference type="InParanoid" id="K3ZMF2"/>
<keyword evidence="2" id="KW-1185">Reference proteome</keyword>
<dbReference type="HOGENOM" id="CLU_3127827_0_0_1"/>
<protein>
    <submittedName>
        <fullName evidence="1">Uncharacterized protein</fullName>
    </submittedName>
</protein>
<dbReference type="AlphaFoldDB" id="K3ZMF2"/>
<dbReference type="Gramene" id="KQK94168">
    <property type="protein sequence ID" value="KQK94168"/>
    <property type="gene ID" value="SETIT_027767mg"/>
</dbReference>